<dbReference type="EMBL" id="CAJOBE010013440">
    <property type="protein sequence ID" value="CAF4164761.1"/>
    <property type="molecule type" value="Genomic_DNA"/>
</dbReference>
<feature type="repeat" description="ANK" evidence="3">
    <location>
        <begin position="129"/>
        <end position="161"/>
    </location>
</feature>
<accession>A0A815IWP1</accession>
<keyword evidence="1" id="KW-0677">Repeat</keyword>
<evidence type="ECO:0000256" key="3">
    <source>
        <dbReference type="PROSITE-ProRule" id="PRU00023"/>
    </source>
</evidence>
<dbReference type="EMBL" id="CAJNOO010001912">
    <property type="protein sequence ID" value="CAF1214034.1"/>
    <property type="molecule type" value="Genomic_DNA"/>
</dbReference>
<evidence type="ECO:0000313" key="6">
    <source>
        <dbReference type="EMBL" id="CAF1274449.1"/>
    </source>
</evidence>
<dbReference type="Proteomes" id="UP000663874">
    <property type="component" value="Unassembled WGS sequence"/>
</dbReference>
<dbReference type="Proteomes" id="UP000663836">
    <property type="component" value="Unassembled WGS sequence"/>
</dbReference>
<evidence type="ECO:0000313" key="8">
    <source>
        <dbReference type="EMBL" id="CAF3785885.1"/>
    </source>
</evidence>
<dbReference type="Pfam" id="PF12796">
    <property type="entry name" value="Ank_2"/>
    <property type="match status" value="2"/>
</dbReference>
<dbReference type="InterPro" id="IPR002110">
    <property type="entry name" value="Ankyrin_rpt"/>
</dbReference>
<reference evidence="7" key="1">
    <citation type="submission" date="2021-02" db="EMBL/GenBank/DDBJ databases">
        <authorList>
            <person name="Nowell W R."/>
        </authorList>
    </citation>
    <scope>NUCLEOTIDE SEQUENCE</scope>
</reference>
<evidence type="ECO:0000313" key="9">
    <source>
        <dbReference type="EMBL" id="CAF4013224.1"/>
    </source>
</evidence>
<dbReference type="SMART" id="SM00248">
    <property type="entry name" value="ANK"/>
    <property type="match status" value="6"/>
</dbReference>
<dbReference type="Proteomes" id="UP000663870">
    <property type="component" value="Unassembled WGS sequence"/>
</dbReference>
<dbReference type="EMBL" id="CAJOAX010007587">
    <property type="protein sequence ID" value="CAF4013224.1"/>
    <property type="molecule type" value="Genomic_DNA"/>
</dbReference>
<evidence type="ECO:0000313" key="11">
    <source>
        <dbReference type="Proteomes" id="UP000663870"/>
    </source>
</evidence>
<dbReference type="Proteomes" id="UP000663882">
    <property type="component" value="Unassembled WGS sequence"/>
</dbReference>
<keyword evidence="2 3" id="KW-0040">ANK repeat</keyword>
<dbReference type="PROSITE" id="PS50088">
    <property type="entry name" value="ANK_REPEAT"/>
    <property type="match status" value="2"/>
</dbReference>
<dbReference type="Proteomes" id="UP000663823">
    <property type="component" value="Unassembled WGS sequence"/>
</dbReference>
<evidence type="ECO:0000313" key="7">
    <source>
        <dbReference type="EMBL" id="CAF1372180.1"/>
    </source>
</evidence>
<dbReference type="Proteomes" id="UP000663889">
    <property type="component" value="Unassembled WGS sequence"/>
</dbReference>
<dbReference type="InterPro" id="IPR036770">
    <property type="entry name" value="Ankyrin_rpt-contain_sf"/>
</dbReference>
<dbReference type="SUPFAM" id="SSF48403">
    <property type="entry name" value="Ankyrin repeat"/>
    <property type="match status" value="1"/>
</dbReference>
<evidence type="ECO:0000313" key="4">
    <source>
        <dbReference type="EMBL" id="CAF1214034.1"/>
    </source>
</evidence>
<sequence length="319" mass="36199">MGTKYSSSKCTTTTIDYIRTKDVNKLNRQLSKRKTSFRNKKKSKEKEENNIQLLQFDVDHDQQQRSALHFAAIEGDATIIVALYEYMHTVDVTDASGRTPLHYAAIAGNEETLTTLLVCNPDINRISKDGTSPLHEAIIHNHPGILTLLIQHNADVNILFQNYLPSLILAVYLQHKNIVEILIRLGINPNLTDIHMGRTALHYAAYFHDNTVIFHLLLSSTVHHTIDINDHDNNGFSILDYARANIHGSTAIVNLLLQLNVYDPDRGEISNDNIQIEIPNIKIFQSLNELSLLKNIDNEINTLEKIKPKKTLKLEKKSK</sequence>
<dbReference type="Gene3D" id="1.25.40.20">
    <property type="entry name" value="Ankyrin repeat-containing domain"/>
    <property type="match status" value="2"/>
</dbReference>
<protein>
    <submittedName>
        <fullName evidence="7">Uncharacterized protein</fullName>
    </submittedName>
</protein>
<dbReference type="EMBL" id="CAJNOT010001992">
    <property type="protein sequence ID" value="CAF1272194.1"/>
    <property type="molecule type" value="Genomic_DNA"/>
</dbReference>
<dbReference type="OrthoDB" id="6089782at2759"/>
<dbReference type="PRINTS" id="PR01415">
    <property type="entry name" value="ANKYRIN"/>
</dbReference>
<dbReference type="Proteomes" id="UP000663864">
    <property type="component" value="Unassembled WGS sequence"/>
</dbReference>
<evidence type="ECO:0000256" key="2">
    <source>
        <dbReference type="ARBA" id="ARBA00023043"/>
    </source>
</evidence>
<name>A0A815IWP1_9BILA</name>
<gene>
    <name evidence="10" type="ORF">FNK824_LOCUS34374</name>
    <name evidence="8" type="ORF">JBS370_LOCUS14469</name>
    <name evidence="7" type="ORF">JXQ802_LOCUS33211</name>
    <name evidence="9" type="ORF">OTI717_LOCUS29672</name>
    <name evidence="4" type="ORF">RFH988_LOCUS25278</name>
    <name evidence="6" type="ORF">SEV965_LOCUS24925</name>
    <name evidence="5" type="ORF">ZHD862_LOCUS26474</name>
</gene>
<dbReference type="EMBL" id="CAJNOL010001505">
    <property type="protein sequence ID" value="CAF1372180.1"/>
    <property type="molecule type" value="Genomic_DNA"/>
</dbReference>
<evidence type="ECO:0000313" key="10">
    <source>
        <dbReference type="EMBL" id="CAF4164761.1"/>
    </source>
</evidence>
<feature type="repeat" description="ANK" evidence="3">
    <location>
        <begin position="96"/>
        <end position="128"/>
    </location>
</feature>
<comment type="caution">
    <text evidence="7">The sequence shown here is derived from an EMBL/GenBank/DDBJ whole genome shotgun (WGS) entry which is preliminary data.</text>
</comment>
<dbReference type="EMBL" id="CAJNOU010001960">
    <property type="protein sequence ID" value="CAF1274449.1"/>
    <property type="molecule type" value="Genomic_DNA"/>
</dbReference>
<dbReference type="PROSITE" id="PS50297">
    <property type="entry name" value="ANK_REP_REGION"/>
    <property type="match status" value="2"/>
</dbReference>
<dbReference type="EMBL" id="CAJOBD010001304">
    <property type="protein sequence ID" value="CAF3785885.1"/>
    <property type="molecule type" value="Genomic_DNA"/>
</dbReference>
<dbReference type="GO" id="GO:0031436">
    <property type="term" value="C:BRCA1-BARD1 complex"/>
    <property type="evidence" value="ECO:0007669"/>
    <property type="project" value="TreeGrafter"/>
</dbReference>
<dbReference type="PANTHER" id="PTHR24171">
    <property type="entry name" value="ANKYRIN REPEAT DOMAIN-CONTAINING PROTEIN 39-RELATED"/>
    <property type="match status" value="1"/>
</dbReference>
<dbReference type="GO" id="GO:0085020">
    <property type="term" value="P:protein K6-linked ubiquitination"/>
    <property type="evidence" value="ECO:0007669"/>
    <property type="project" value="TreeGrafter"/>
</dbReference>
<dbReference type="GO" id="GO:0004842">
    <property type="term" value="F:ubiquitin-protein transferase activity"/>
    <property type="evidence" value="ECO:0007669"/>
    <property type="project" value="TreeGrafter"/>
</dbReference>
<dbReference type="GO" id="GO:0070531">
    <property type="term" value="C:BRCA1-A complex"/>
    <property type="evidence" value="ECO:0007669"/>
    <property type="project" value="TreeGrafter"/>
</dbReference>
<evidence type="ECO:0000313" key="5">
    <source>
        <dbReference type="EMBL" id="CAF1272194.1"/>
    </source>
</evidence>
<organism evidence="7 11">
    <name type="scientific">Rotaria sordida</name>
    <dbReference type="NCBI Taxonomy" id="392033"/>
    <lineage>
        <taxon>Eukaryota</taxon>
        <taxon>Metazoa</taxon>
        <taxon>Spiralia</taxon>
        <taxon>Gnathifera</taxon>
        <taxon>Rotifera</taxon>
        <taxon>Eurotatoria</taxon>
        <taxon>Bdelloidea</taxon>
        <taxon>Philodinida</taxon>
        <taxon>Philodinidae</taxon>
        <taxon>Rotaria</taxon>
    </lineage>
</organism>
<evidence type="ECO:0000256" key="1">
    <source>
        <dbReference type="ARBA" id="ARBA00022737"/>
    </source>
</evidence>
<dbReference type="AlphaFoldDB" id="A0A815IWP1"/>
<keyword evidence="11" id="KW-1185">Reference proteome</keyword>
<proteinExistence type="predicted"/>
<dbReference type="PANTHER" id="PTHR24171:SF8">
    <property type="entry name" value="BRCA1-ASSOCIATED RING DOMAIN PROTEIN 1"/>
    <property type="match status" value="1"/>
</dbReference>